<dbReference type="InterPro" id="IPR038725">
    <property type="entry name" value="YdaG_split_barrel_FMN-bd"/>
</dbReference>
<name>A0ABT5S964_9FLAO</name>
<dbReference type="EMBL" id="JAOSLC020000003">
    <property type="protein sequence ID" value="MDD7914650.1"/>
    <property type="molecule type" value="Genomic_DNA"/>
</dbReference>
<dbReference type="SUPFAM" id="SSF50475">
    <property type="entry name" value="FMN-binding split barrel"/>
    <property type="match status" value="1"/>
</dbReference>
<dbReference type="InterPro" id="IPR012349">
    <property type="entry name" value="Split_barrel_FMN-bd"/>
</dbReference>
<dbReference type="InterPro" id="IPR052917">
    <property type="entry name" value="Stress-Dev_Protein"/>
</dbReference>
<comment type="caution">
    <text evidence="2">The sequence shown here is derived from an EMBL/GenBank/DDBJ whole genome shotgun (WGS) entry which is preliminary data.</text>
</comment>
<dbReference type="PROSITE" id="PS51257">
    <property type="entry name" value="PROKAR_LIPOPROTEIN"/>
    <property type="match status" value="1"/>
</dbReference>
<sequence length="171" mass="19798">MKYFLNTLLLIFFMSCTNTNNVVKKDIKEVAKEIMITAKNCALITVDSLGVANVRTMDPFLPEADFTVWLGTNTHSLKVKQIRKNKNVSLYYFDKESVSYVTLQGVASIVNTKKAKDNFWKSDWENFYKNRDTDYTLIKFVPKKANVVSEKHQLLGDSITWKTPQINFKHE</sequence>
<dbReference type="Proteomes" id="UP001151478">
    <property type="component" value="Unassembled WGS sequence"/>
</dbReference>
<evidence type="ECO:0000313" key="2">
    <source>
        <dbReference type="EMBL" id="MDD7914650.1"/>
    </source>
</evidence>
<evidence type="ECO:0000259" key="1">
    <source>
        <dbReference type="Pfam" id="PF16242"/>
    </source>
</evidence>
<organism evidence="2 3">
    <name type="scientific">Polaribacter ponticola</name>
    <dbReference type="NCBI Taxonomy" id="2978475"/>
    <lineage>
        <taxon>Bacteria</taxon>
        <taxon>Pseudomonadati</taxon>
        <taxon>Bacteroidota</taxon>
        <taxon>Flavobacteriia</taxon>
        <taxon>Flavobacteriales</taxon>
        <taxon>Flavobacteriaceae</taxon>
    </lineage>
</organism>
<dbReference type="Pfam" id="PF16242">
    <property type="entry name" value="Pyrid_ox_like"/>
    <property type="match status" value="1"/>
</dbReference>
<dbReference type="PANTHER" id="PTHR34818:SF1">
    <property type="entry name" value="PROTEIN BLI-3"/>
    <property type="match status" value="1"/>
</dbReference>
<accession>A0ABT5S964</accession>
<gene>
    <name evidence="2" type="ORF">N5A56_009565</name>
</gene>
<keyword evidence="3" id="KW-1185">Reference proteome</keyword>
<proteinExistence type="predicted"/>
<dbReference type="PANTHER" id="PTHR34818">
    <property type="entry name" value="PROTEIN BLI-3"/>
    <property type="match status" value="1"/>
</dbReference>
<feature type="domain" description="General stress protein FMN-binding split barrel" evidence="1">
    <location>
        <begin position="33"/>
        <end position="153"/>
    </location>
</feature>
<dbReference type="RefSeq" id="WP_265725254.1">
    <property type="nucleotide sequence ID" value="NZ_JAOSLC020000003.1"/>
</dbReference>
<protein>
    <submittedName>
        <fullName evidence="2">Pyridoxamine 5'-phosphate oxidase family protein</fullName>
    </submittedName>
</protein>
<dbReference type="Gene3D" id="2.30.110.10">
    <property type="entry name" value="Electron Transport, Fmn-binding Protein, Chain A"/>
    <property type="match status" value="1"/>
</dbReference>
<reference evidence="2" key="1">
    <citation type="submission" date="2023-02" db="EMBL/GenBank/DDBJ databases">
        <title>Polaribacter ponticola sp. nov., isolated from seawater.</title>
        <authorList>
            <person name="Baek J.H."/>
            <person name="Kim J.M."/>
            <person name="Choi D.G."/>
            <person name="Jeon C.O."/>
        </authorList>
    </citation>
    <scope>NUCLEOTIDE SEQUENCE</scope>
    <source>
        <strain evidence="2">MSW5</strain>
    </source>
</reference>
<evidence type="ECO:0000313" key="3">
    <source>
        <dbReference type="Proteomes" id="UP001151478"/>
    </source>
</evidence>